<protein>
    <recommendedName>
        <fullName evidence="5">Secreted protein</fullName>
    </recommendedName>
</protein>
<accession>A0ABW0E3B5</accession>
<proteinExistence type="predicted"/>
<keyword evidence="2" id="KW-0812">Transmembrane</keyword>
<evidence type="ECO:0000256" key="2">
    <source>
        <dbReference type="SAM" id="Phobius"/>
    </source>
</evidence>
<gene>
    <name evidence="3" type="ORF">ACFPWV_31365</name>
</gene>
<keyword evidence="2" id="KW-0472">Membrane</keyword>
<feature type="transmembrane region" description="Helical" evidence="2">
    <location>
        <begin position="35"/>
        <end position="55"/>
    </location>
</feature>
<organism evidence="3 4">
    <name type="scientific">Streptomyces atrovirens</name>
    <dbReference type="NCBI Taxonomy" id="285556"/>
    <lineage>
        <taxon>Bacteria</taxon>
        <taxon>Bacillati</taxon>
        <taxon>Actinomycetota</taxon>
        <taxon>Actinomycetes</taxon>
        <taxon>Kitasatosporales</taxon>
        <taxon>Streptomycetaceae</taxon>
        <taxon>Streptomyces</taxon>
    </lineage>
</organism>
<feature type="region of interest" description="Disordered" evidence="1">
    <location>
        <begin position="74"/>
        <end position="102"/>
    </location>
</feature>
<feature type="transmembrane region" description="Helical" evidence="2">
    <location>
        <begin position="12"/>
        <end position="29"/>
    </location>
</feature>
<dbReference type="Proteomes" id="UP001596035">
    <property type="component" value="Unassembled WGS sequence"/>
</dbReference>
<evidence type="ECO:0000256" key="1">
    <source>
        <dbReference type="SAM" id="MobiDB-lite"/>
    </source>
</evidence>
<name>A0ABW0E3B5_9ACTN</name>
<evidence type="ECO:0000313" key="3">
    <source>
        <dbReference type="EMBL" id="MFC5244359.1"/>
    </source>
</evidence>
<keyword evidence="2" id="KW-1133">Transmembrane helix</keyword>
<sequence>MAMPRPTVAQLAYGSCTVIFSTFAMLLLSGASSGVGIAVVAVSALALGLLVAMTVPLPGPRRPVAVVRPAVADRPAAPEPGRPVRATVAPPAREPVRERAAS</sequence>
<dbReference type="RefSeq" id="WP_382054871.1">
    <property type="nucleotide sequence ID" value="NZ_BAAATG010000013.1"/>
</dbReference>
<reference evidence="4" key="1">
    <citation type="journal article" date="2019" name="Int. J. Syst. Evol. Microbiol.">
        <title>The Global Catalogue of Microorganisms (GCM) 10K type strain sequencing project: providing services to taxonomists for standard genome sequencing and annotation.</title>
        <authorList>
            <consortium name="The Broad Institute Genomics Platform"/>
            <consortium name="The Broad Institute Genome Sequencing Center for Infectious Disease"/>
            <person name="Wu L."/>
            <person name="Ma J."/>
        </authorList>
    </citation>
    <scope>NUCLEOTIDE SEQUENCE [LARGE SCALE GENOMIC DNA]</scope>
    <source>
        <strain evidence="4">CGMCC 4.7131</strain>
    </source>
</reference>
<dbReference type="EMBL" id="JBHSKN010000031">
    <property type="protein sequence ID" value="MFC5244359.1"/>
    <property type="molecule type" value="Genomic_DNA"/>
</dbReference>
<comment type="caution">
    <text evidence="3">The sequence shown here is derived from an EMBL/GenBank/DDBJ whole genome shotgun (WGS) entry which is preliminary data.</text>
</comment>
<evidence type="ECO:0008006" key="5">
    <source>
        <dbReference type="Google" id="ProtNLM"/>
    </source>
</evidence>
<evidence type="ECO:0000313" key="4">
    <source>
        <dbReference type="Proteomes" id="UP001596035"/>
    </source>
</evidence>
<keyword evidence="4" id="KW-1185">Reference proteome</keyword>